<gene>
    <name evidence="1" type="ORF">O987_09915</name>
</gene>
<evidence type="ECO:0000313" key="1">
    <source>
        <dbReference type="EMBL" id="AIJ46108.1"/>
    </source>
</evidence>
<protein>
    <submittedName>
        <fullName evidence="1">Uncharacterized protein</fullName>
    </submittedName>
</protein>
<dbReference type="EMBL" id="CP006704">
    <property type="protein sequence ID" value="AIJ46108.1"/>
    <property type="molecule type" value="Genomic_DNA"/>
</dbReference>
<organism evidence="1 2">
    <name type="scientific">Comamonas testosteroni TK102</name>
    <dbReference type="NCBI Taxonomy" id="1392005"/>
    <lineage>
        <taxon>Bacteria</taxon>
        <taxon>Pseudomonadati</taxon>
        <taxon>Pseudomonadota</taxon>
        <taxon>Betaproteobacteria</taxon>
        <taxon>Burkholderiales</taxon>
        <taxon>Comamonadaceae</taxon>
        <taxon>Comamonas</taxon>
    </lineage>
</organism>
<accession>A0A076PKC2</accession>
<sequence length="116" mass="12874">MHGEGALPSIEVFEKLTGRKFSNAELLHTKVLAFPEEGKRRVVYGLLAEAIDIDYSQKSLSALSEQIKLALCNIERVVPRAFVGQNIRVYEGGNHLDIINDGVGSMGWLIVEEYSI</sequence>
<evidence type="ECO:0000313" key="2">
    <source>
        <dbReference type="Proteomes" id="UP000028782"/>
    </source>
</evidence>
<dbReference type="HOGENOM" id="CLU_2166669_0_0_4"/>
<reference evidence="1 2" key="1">
    <citation type="journal article" date="2014" name="Genome Announc.">
        <title>Complete Genome Sequence of Polychlorinated Biphenyl Degrader Comamonas testosteroni TK102 (NBRC 109938).</title>
        <authorList>
            <person name="Fukuda K."/>
            <person name="Hosoyama A."/>
            <person name="Tsuchikane K."/>
            <person name="Ohji S."/>
            <person name="Yamazoe A."/>
            <person name="Fujita N."/>
            <person name="Shintani M."/>
            <person name="Kimbara K."/>
        </authorList>
    </citation>
    <scope>NUCLEOTIDE SEQUENCE [LARGE SCALE GENOMIC DNA]</scope>
    <source>
        <strain evidence="1">TK102</strain>
    </source>
</reference>
<dbReference type="Proteomes" id="UP000028782">
    <property type="component" value="Chromosome"/>
</dbReference>
<dbReference type="AlphaFoldDB" id="A0A076PKC2"/>
<name>A0A076PKC2_COMTE</name>
<proteinExistence type="predicted"/>
<dbReference type="KEGG" id="ctes:O987_09915"/>